<keyword evidence="1" id="KW-0812">Transmembrane</keyword>
<keyword evidence="1" id="KW-1133">Transmembrane helix</keyword>
<reference evidence="2 3" key="1">
    <citation type="journal article" date="2016" name="Nat. Commun.">
        <title>Thousands of microbial genomes shed light on interconnected biogeochemical processes in an aquifer system.</title>
        <authorList>
            <person name="Anantharaman K."/>
            <person name="Brown C.T."/>
            <person name="Hug L.A."/>
            <person name="Sharon I."/>
            <person name="Castelle C.J."/>
            <person name="Probst A.J."/>
            <person name="Thomas B.C."/>
            <person name="Singh A."/>
            <person name="Wilkins M.J."/>
            <person name="Karaoz U."/>
            <person name="Brodie E.L."/>
            <person name="Williams K.H."/>
            <person name="Hubbard S.S."/>
            <person name="Banfield J.F."/>
        </authorList>
    </citation>
    <scope>NUCLEOTIDE SEQUENCE [LARGE SCALE GENOMIC DNA]</scope>
</reference>
<dbReference type="Proteomes" id="UP000177269">
    <property type="component" value="Unassembled WGS sequence"/>
</dbReference>
<dbReference type="EMBL" id="MHSK01000017">
    <property type="protein sequence ID" value="OHA42168.1"/>
    <property type="molecule type" value="Genomic_DNA"/>
</dbReference>
<evidence type="ECO:0000313" key="3">
    <source>
        <dbReference type="Proteomes" id="UP000177269"/>
    </source>
</evidence>
<keyword evidence="1" id="KW-0472">Membrane</keyword>
<evidence type="ECO:0000313" key="2">
    <source>
        <dbReference type="EMBL" id="OHA42168.1"/>
    </source>
</evidence>
<name>A0A1G2P1G8_9BACT</name>
<comment type="caution">
    <text evidence="2">The sequence shown here is derived from an EMBL/GenBank/DDBJ whole genome shotgun (WGS) entry which is preliminary data.</text>
</comment>
<organism evidence="2 3">
    <name type="scientific">Candidatus Taylorbacteria bacterium RIFCSPLOWO2_12_FULL_43_20</name>
    <dbReference type="NCBI Taxonomy" id="1802332"/>
    <lineage>
        <taxon>Bacteria</taxon>
        <taxon>Candidatus Tayloriibacteriota</taxon>
    </lineage>
</organism>
<feature type="transmembrane region" description="Helical" evidence="1">
    <location>
        <begin position="6"/>
        <end position="22"/>
    </location>
</feature>
<proteinExistence type="predicted"/>
<sequence length="219" mass="24142">MDWSIFLAFLTAAIAFAVYIVIKKPYATSKLKSVNVAQGVSIAKNTGKIVAKLPRIIFLALVGIFILTILGAFTIATTRWLFGKPFGHSEVYRTGPLENTWWAMWKSPPGVVSVPSEMVFPNVTVTKYDSRNLVFQIPSVNDDGTQIIGMYTGLSEKQDGQYVGMWAAVTNFTASSGPISRWHLSGSAETGFAGQIENPVETNYYWAAFTLVPKFKINK</sequence>
<accession>A0A1G2P1G8</accession>
<protein>
    <submittedName>
        <fullName evidence="2">Uncharacterized protein</fullName>
    </submittedName>
</protein>
<dbReference type="AlphaFoldDB" id="A0A1G2P1G8"/>
<gene>
    <name evidence="2" type="ORF">A3G52_00225</name>
</gene>
<evidence type="ECO:0000256" key="1">
    <source>
        <dbReference type="SAM" id="Phobius"/>
    </source>
</evidence>
<feature type="transmembrane region" description="Helical" evidence="1">
    <location>
        <begin position="56"/>
        <end position="82"/>
    </location>
</feature>